<feature type="non-terminal residue" evidence="6">
    <location>
        <position position="323"/>
    </location>
</feature>
<dbReference type="EMBL" id="UINC01014550">
    <property type="protein sequence ID" value="SVA61986.1"/>
    <property type="molecule type" value="Genomic_DNA"/>
</dbReference>
<dbReference type="Pfam" id="PF00962">
    <property type="entry name" value="A_deaminase"/>
    <property type="match status" value="1"/>
</dbReference>
<keyword evidence="2" id="KW-0479">Metal-binding</keyword>
<evidence type="ECO:0000256" key="1">
    <source>
        <dbReference type="ARBA" id="ARBA00001947"/>
    </source>
</evidence>
<gene>
    <name evidence="6" type="ORF">METZ01_LOCUS114840</name>
</gene>
<evidence type="ECO:0000256" key="3">
    <source>
        <dbReference type="ARBA" id="ARBA00022801"/>
    </source>
</evidence>
<dbReference type="GO" id="GO:0016814">
    <property type="term" value="F:hydrolase activity, acting on carbon-nitrogen (but not peptide) bonds, in cyclic amidines"/>
    <property type="evidence" value="ECO:0007669"/>
    <property type="project" value="UniProtKB-ARBA"/>
</dbReference>
<evidence type="ECO:0000313" key="6">
    <source>
        <dbReference type="EMBL" id="SVA61986.1"/>
    </source>
</evidence>
<keyword evidence="4" id="KW-0862">Zinc</keyword>
<evidence type="ECO:0000256" key="4">
    <source>
        <dbReference type="ARBA" id="ARBA00022833"/>
    </source>
</evidence>
<protein>
    <recommendedName>
        <fullName evidence="5">Adenosine deaminase domain-containing protein</fullName>
    </recommendedName>
</protein>
<dbReference type="AlphaFoldDB" id="A0A381XB63"/>
<dbReference type="PANTHER" id="PTHR43114:SF6">
    <property type="entry name" value="ADENINE DEAMINASE"/>
    <property type="match status" value="1"/>
</dbReference>
<dbReference type="NCBIfam" id="TIGR01430">
    <property type="entry name" value="aden_deam"/>
    <property type="match status" value="1"/>
</dbReference>
<feature type="non-terminal residue" evidence="6">
    <location>
        <position position="1"/>
    </location>
</feature>
<sequence length="323" mass="36390">MNSIKQIPKAEIHVHLEATISPDLCRKFADRNNVEITEDIFGSEYAYSWDDFYDFIKKYDIITSVIHTPEDYRELTYTYLKECALTNVLYVEAMVSSTHAKQKGMTYHSFLEGVAEGAKQAEKDYGIVSKYIMNGIRHLGPESVYATAKEVLENPHSDLVGFGLAGDELHFPPKLFTKTFDMLKEAKFPITVHAGEWDGPEKIRDAISLLHPTRLGHGVRSIEDPSLVELIKDLDIVLETCPTSNIATKIYENYEEHPVKKLFDQNVKITVNSDDPPFFNASIAGEYEVMAGLGLSSNELISLTRNAIQSAFCNQATKEELLN</sequence>
<dbReference type="InterPro" id="IPR001365">
    <property type="entry name" value="A_deaminase_dom"/>
</dbReference>
<dbReference type="Gene3D" id="3.20.20.140">
    <property type="entry name" value="Metal-dependent hydrolases"/>
    <property type="match status" value="1"/>
</dbReference>
<dbReference type="GO" id="GO:0019239">
    <property type="term" value="F:deaminase activity"/>
    <property type="evidence" value="ECO:0007669"/>
    <property type="project" value="InterPro"/>
</dbReference>
<proteinExistence type="predicted"/>
<reference evidence="6" key="1">
    <citation type="submission" date="2018-05" db="EMBL/GenBank/DDBJ databases">
        <authorList>
            <person name="Lanie J.A."/>
            <person name="Ng W.-L."/>
            <person name="Kazmierczak K.M."/>
            <person name="Andrzejewski T.M."/>
            <person name="Davidsen T.M."/>
            <person name="Wayne K.J."/>
            <person name="Tettelin H."/>
            <person name="Glass J.I."/>
            <person name="Rusch D."/>
            <person name="Podicherti R."/>
            <person name="Tsui H.-C.T."/>
            <person name="Winkler M.E."/>
        </authorList>
    </citation>
    <scope>NUCLEOTIDE SEQUENCE</scope>
</reference>
<evidence type="ECO:0000256" key="2">
    <source>
        <dbReference type="ARBA" id="ARBA00022723"/>
    </source>
</evidence>
<dbReference type="InterPro" id="IPR006330">
    <property type="entry name" value="Ado/ade_deaminase"/>
</dbReference>
<dbReference type="SUPFAM" id="SSF51556">
    <property type="entry name" value="Metallo-dependent hydrolases"/>
    <property type="match status" value="1"/>
</dbReference>
<comment type="cofactor">
    <cofactor evidence="1">
        <name>Zn(2+)</name>
        <dbReference type="ChEBI" id="CHEBI:29105"/>
    </cofactor>
</comment>
<organism evidence="6">
    <name type="scientific">marine metagenome</name>
    <dbReference type="NCBI Taxonomy" id="408172"/>
    <lineage>
        <taxon>unclassified sequences</taxon>
        <taxon>metagenomes</taxon>
        <taxon>ecological metagenomes</taxon>
    </lineage>
</organism>
<dbReference type="InterPro" id="IPR032466">
    <property type="entry name" value="Metal_Hydrolase"/>
</dbReference>
<name>A0A381XB63_9ZZZZ</name>
<evidence type="ECO:0000259" key="5">
    <source>
        <dbReference type="Pfam" id="PF00962"/>
    </source>
</evidence>
<accession>A0A381XB63</accession>
<dbReference type="PANTHER" id="PTHR43114">
    <property type="entry name" value="ADENINE DEAMINASE"/>
    <property type="match status" value="1"/>
</dbReference>
<feature type="domain" description="Adenosine deaminase" evidence="5">
    <location>
        <begin position="8"/>
        <end position="322"/>
    </location>
</feature>
<keyword evidence="3" id="KW-0378">Hydrolase</keyword>
<dbReference type="GO" id="GO:0046872">
    <property type="term" value="F:metal ion binding"/>
    <property type="evidence" value="ECO:0007669"/>
    <property type="project" value="UniProtKB-KW"/>
</dbReference>